<organism evidence="2 3">
    <name type="scientific">Haematococcus lacustris</name>
    <name type="common">Green alga</name>
    <name type="synonym">Haematococcus pluvialis</name>
    <dbReference type="NCBI Taxonomy" id="44745"/>
    <lineage>
        <taxon>Eukaryota</taxon>
        <taxon>Viridiplantae</taxon>
        <taxon>Chlorophyta</taxon>
        <taxon>core chlorophytes</taxon>
        <taxon>Chlorophyceae</taxon>
        <taxon>CS clade</taxon>
        <taxon>Chlamydomonadales</taxon>
        <taxon>Haematococcaceae</taxon>
        <taxon>Haematococcus</taxon>
    </lineage>
</organism>
<feature type="compositionally biased region" description="Low complexity" evidence="1">
    <location>
        <begin position="22"/>
        <end position="40"/>
    </location>
</feature>
<dbReference type="AlphaFoldDB" id="A0A699ZRX3"/>
<proteinExistence type="predicted"/>
<evidence type="ECO:0000256" key="1">
    <source>
        <dbReference type="SAM" id="MobiDB-lite"/>
    </source>
</evidence>
<feature type="compositionally biased region" description="Basic and acidic residues" evidence="1">
    <location>
        <begin position="41"/>
        <end position="54"/>
    </location>
</feature>
<feature type="region of interest" description="Disordered" evidence="1">
    <location>
        <begin position="101"/>
        <end position="121"/>
    </location>
</feature>
<dbReference type="Proteomes" id="UP000485058">
    <property type="component" value="Unassembled WGS sequence"/>
</dbReference>
<protein>
    <submittedName>
        <fullName evidence="2">Uncharacterized protein</fullName>
    </submittedName>
</protein>
<reference evidence="2 3" key="1">
    <citation type="submission" date="2020-02" db="EMBL/GenBank/DDBJ databases">
        <title>Draft genome sequence of Haematococcus lacustris strain NIES-144.</title>
        <authorList>
            <person name="Morimoto D."/>
            <person name="Nakagawa S."/>
            <person name="Yoshida T."/>
            <person name="Sawayama S."/>
        </authorList>
    </citation>
    <scope>NUCLEOTIDE SEQUENCE [LARGE SCALE GENOMIC DNA]</scope>
    <source>
        <strain evidence="2 3">NIES-144</strain>
    </source>
</reference>
<name>A0A699ZRX3_HAELA</name>
<sequence>MEVEGQEAAGKLAQSAASGTVAEEPPAAAAAQPQGQSQAEPQDRQGEADKLRERLDAAATSLRKSGAAPGAALLVAYHDLASLLRLAEQLRSDTKKAAAGLQDAPAAQSATEDVQDPQPAYAAGTGAVLPQLVAQLAQDQAPQRMMETLAVVLHGDMRLQSSSMQQ</sequence>
<feature type="region of interest" description="Disordered" evidence="1">
    <location>
        <begin position="1"/>
        <end position="54"/>
    </location>
</feature>
<evidence type="ECO:0000313" key="3">
    <source>
        <dbReference type="Proteomes" id="UP000485058"/>
    </source>
</evidence>
<keyword evidence="3" id="KW-1185">Reference proteome</keyword>
<comment type="caution">
    <text evidence="2">The sequence shown here is derived from an EMBL/GenBank/DDBJ whole genome shotgun (WGS) entry which is preliminary data.</text>
</comment>
<gene>
    <name evidence="2" type="ORF">HaLaN_21604</name>
</gene>
<dbReference type="EMBL" id="BLLF01002394">
    <property type="protein sequence ID" value="GFH23910.1"/>
    <property type="molecule type" value="Genomic_DNA"/>
</dbReference>
<evidence type="ECO:0000313" key="2">
    <source>
        <dbReference type="EMBL" id="GFH23910.1"/>
    </source>
</evidence>
<feature type="compositionally biased region" description="Low complexity" evidence="1">
    <location>
        <begin position="101"/>
        <end position="110"/>
    </location>
</feature>
<accession>A0A699ZRX3</accession>